<evidence type="ECO:0000313" key="2">
    <source>
        <dbReference type="Proteomes" id="UP001239111"/>
    </source>
</evidence>
<protein>
    <submittedName>
        <fullName evidence="1">Uncharacterized protein</fullName>
    </submittedName>
</protein>
<name>A0ACC2PSR4_9HYME</name>
<proteinExistence type="predicted"/>
<accession>A0ACC2PSR4</accession>
<keyword evidence="2" id="KW-1185">Reference proteome</keyword>
<dbReference type="EMBL" id="CM056741">
    <property type="protein sequence ID" value="KAJ8684825.1"/>
    <property type="molecule type" value="Genomic_DNA"/>
</dbReference>
<comment type="caution">
    <text evidence="1">The sequence shown here is derived from an EMBL/GenBank/DDBJ whole genome shotgun (WGS) entry which is preliminary data.</text>
</comment>
<dbReference type="Proteomes" id="UP001239111">
    <property type="component" value="Chromosome 1"/>
</dbReference>
<evidence type="ECO:0000313" key="1">
    <source>
        <dbReference type="EMBL" id="KAJ8684825.1"/>
    </source>
</evidence>
<sequence>MVTLFVPFGNEELDILPERKFMSLYDSHEECIVRECMRFESDLDHQKTIDICRELCRGDDGIEDETEEGHALLQPDVDPFVESYHNPNSIINEDLVRVVIDRLGAVSKKRENIMTKDDYNARVRTKNNKQRQLVMHVIYHCLAKENTDPLVIFLTGPAGWKWRNIPDSDSHGKHQSFLQ</sequence>
<organism evidence="1 2">
    <name type="scientific">Eretmocerus hayati</name>
    <dbReference type="NCBI Taxonomy" id="131215"/>
    <lineage>
        <taxon>Eukaryota</taxon>
        <taxon>Metazoa</taxon>
        <taxon>Ecdysozoa</taxon>
        <taxon>Arthropoda</taxon>
        <taxon>Hexapoda</taxon>
        <taxon>Insecta</taxon>
        <taxon>Pterygota</taxon>
        <taxon>Neoptera</taxon>
        <taxon>Endopterygota</taxon>
        <taxon>Hymenoptera</taxon>
        <taxon>Apocrita</taxon>
        <taxon>Proctotrupomorpha</taxon>
        <taxon>Chalcidoidea</taxon>
        <taxon>Aphelinidae</taxon>
        <taxon>Aphelininae</taxon>
        <taxon>Eretmocerus</taxon>
    </lineage>
</organism>
<reference evidence="1" key="1">
    <citation type="submission" date="2023-04" db="EMBL/GenBank/DDBJ databases">
        <title>A chromosome-level genome assembly of the parasitoid wasp Eretmocerus hayati.</title>
        <authorList>
            <person name="Zhong Y."/>
            <person name="Liu S."/>
            <person name="Liu Y."/>
        </authorList>
    </citation>
    <scope>NUCLEOTIDE SEQUENCE</scope>
    <source>
        <strain evidence="1">ZJU_SS_LIU_2023</strain>
    </source>
</reference>
<gene>
    <name evidence="1" type="ORF">QAD02_020618</name>
</gene>